<gene>
    <name evidence="1" type="ORF">SU48_06725</name>
</gene>
<reference evidence="1 2" key="1">
    <citation type="submission" date="2015-01" db="EMBL/GenBank/DDBJ databases">
        <title>Deinococcus puniceus/DY1/ whole genome sequencing.</title>
        <authorList>
            <person name="Kim M.K."/>
            <person name="Srinivasan S."/>
            <person name="Lee J.-J."/>
        </authorList>
    </citation>
    <scope>NUCLEOTIDE SEQUENCE [LARGE SCALE GENOMIC DNA]</scope>
    <source>
        <strain evidence="1 2">DY1</strain>
    </source>
</reference>
<organism evidence="1 2">
    <name type="scientific">Deinococcus puniceus</name>
    <dbReference type="NCBI Taxonomy" id="1182568"/>
    <lineage>
        <taxon>Bacteria</taxon>
        <taxon>Thermotogati</taxon>
        <taxon>Deinococcota</taxon>
        <taxon>Deinococci</taxon>
        <taxon>Deinococcales</taxon>
        <taxon>Deinococcaceae</taxon>
        <taxon>Deinococcus</taxon>
    </lineage>
</organism>
<accession>A0A172T979</accession>
<keyword evidence="2" id="KW-1185">Reference proteome</keyword>
<evidence type="ECO:0000313" key="1">
    <source>
        <dbReference type="EMBL" id="ANE43512.1"/>
    </source>
</evidence>
<dbReference type="AlphaFoldDB" id="A0A172T979"/>
<protein>
    <submittedName>
        <fullName evidence="1">Uncharacterized protein</fullName>
    </submittedName>
</protein>
<dbReference type="Proteomes" id="UP000077363">
    <property type="component" value="Chromosome"/>
</dbReference>
<dbReference type="EMBL" id="CP011387">
    <property type="protein sequence ID" value="ANE43512.1"/>
    <property type="molecule type" value="Genomic_DNA"/>
</dbReference>
<evidence type="ECO:0000313" key="2">
    <source>
        <dbReference type="Proteomes" id="UP000077363"/>
    </source>
</evidence>
<dbReference type="OrthoDB" id="62685at2"/>
<sequence>MGIRVGFYLGSEDGMLGHFLGAPLAAFHDWYISVSEEFPNDFNPDAIELLKSVLDKGSAVLEHPANAKATDALLTDFYLTFVSDQKEDSAYPFEYAHESWVNIRFYRDAITAREERLPLSVIRLLEYIFTGRPILRSRDHQPFYSEDGGVRLAFWTYKEVATIARELLGAEFTEEEALFRNISGAVNHALQKQTGIIILVA</sequence>
<name>A0A172T979_9DEIO</name>
<proteinExistence type="predicted"/>
<dbReference type="KEGG" id="dpu:SU48_06725"/>
<dbReference type="RefSeq" id="WP_064014579.1">
    <property type="nucleotide sequence ID" value="NZ_CP011387.1"/>
</dbReference>
<dbReference type="PATRIC" id="fig|1182568.3.peg.1400"/>